<evidence type="ECO:0000313" key="2">
    <source>
        <dbReference type="EMBL" id="TDQ59608.1"/>
    </source>
</evidence>
<dbReference type="Gene3D" id="3.10.180.10">
    <property type="entry name" value="2,3-Dihydroxybiphenyl 1,2-Dioxygenase, domain 1"/>
    <property type="match status" value="1"/>
</dbReference>
<dbReference type="InterPro" id="IPR004360">
    <property type="entry name" value="Glyas_Fos-R_dOase_dom"/>
</dbReference>
<comment type="caution">
    <text evidence="2">The sequence shown here is derived from an EMBL/GenBank/DDBJ whole genome shotgun (WGS) entry which is preliminary data.</text>
</comment>
<keyword evidence="3" id="KW-1185">Reference proteome</keyword>
<dbReference type="InterPro" id="IPR050383">
    <property type="entry name" value="GlyoxalaseI/FosfomycinResist"/>
</dbReference>
<dbReference type="PANTHER" id="PTHR21366:SF14">
    <property type="entry name" value="GLYOXALASE DOMAIN-CONTAINING PROTEIN 5"/>
    <property type="match status" value="1"/>
</dbReference>
<dbReference type="SUPFAM" id="SSF54593">
    <property type="entry name" value="Glyoxalase/Bleomycin resistance protein/Dihydroxybiphenyl dioxygenase"/>
    <property type="match status" value="1"/>
</dbReference>
<evidence type="ECO:0000259" key="1">
    <source>
        <dbReference type="PROSITE" id="PS51819"/>
    </source>
</evidence>
<keyword evidence="2" id="KW-0223">Dioxygenase</keyword>
<evidence type="ECO:0000313" key="3">
    <source>
        <dbReference type="Proteomes" id="UP000295657"/>
    </source>
</evidence>
<dbReference type="InterPro" id="IPR029068">
    <property type="entry name" value="Glyas_Bleomycin-R_OHBP_Dase"/>
</dbReference>
<dbReference type="PANTHER" id="PTHR21366">
    <property type="entry name" value="GLYOXALASE FAMILY PROTEIN"/>
    <property type="match status" value="1"/>
</dbReference>
<reference evidence="2 3" key="1">
    <citation type="submission" date="2019-03" db="EMBL/GenBank/DDBJ databases">
        <title>Genomic Encyclopedia of Type Strains, Phase IV (KMG-IV): sequencing the most valuable type-strain genomes for metagenomic binning, comparative biology and taxonomic classification.</title>
        <authorList>
            <person name="Goeker M."/>
        </authorList>
    </citation>
    <scope>NUCLEOTIDE SEQUENCE [LARGE SCALE GENOMIC DNA]</scope>
    <source>
        <strain evidence="2 3">DSM 28403</strain>
    </source>
</reference>
<protein>
    <submittedName>
        <fullName evidence="2">Catechol 2,3-dioxygenase-like lactoylglutathione lyase family enzyme</fullName>
    </submittedName>
</protein>
<sequence>MISISHLDHLVLTVADIQRTRDFYCGVLGFKAITFGQNRTALLFGRQKINLHLQGKEISPHARSPLAGSADLCFITHTPLEEVMAHLQAHSVIPETGIVERSGAMGKMLSLYVRDPDGNLIELSRYI</sequence>
<proteinExistence type="predicted"/>
<dbReference type="RefSeq" id="WP_208107231.1">
    <property type="nucleotide sequence ID" value="NZ_SNYQ01000001.1"/>
</dbReference>
<name>A0A4R6VBG2_9PAST</name>
<dbReference type="CDD" id="cd07253">
    <property type="entry name" value="GLOD5"/>
    <property type="match status" value="1"/>
</dbReference>
<dbReference type="GO" id="GO:0016829">
    <property type="term" value="F:lyase activity"/>
    <property type="evidence" value="ECO:0007669"/>
    <property type="project" value="UniProtKB-KW"/>
</dbReference>
<organism evidence="2 3">
    <name type="scientific">Mesocricetibacter intestinalis</name>
    <dbReference type="NCBI Taxonomy" id="1521930"/>
    <lineage>
        <taxon>Bacteria</taxon>
        <taxon>Pseudomonadati</taxon>
        <taxon>Pseudomonadota</taxon>
        <taxon>Gammaproteobacteria</taxon>
        <taxon>Pasteurellales</taxon>
        <taxon>Pasteurellaceae</taxon>
        <taxon>Mesocricetibacter</taxon>
    </lineage>
</organism>
<dbReference type="EMBL" id="SNYQ01000001">
    <property type="protein sequence ID" value="TDQ59608.1"/>
    <property type="molecule type" value="Genomic_DNA"/>
</dbReference>
<dbReference type="InterPro" id="IPR037523">
    <property type="entry name" value="VOC_core"/>
</dbReference>
<keyword evidence="2" id="KW-0456">Lyase</keyword>
<accession>A0A4R6VBG2</accession>
<dbReference type="PROSITE" id="PS51819">
    <property type="entry name" value="VOC"/>
    <property type="match status" value="1"/>
</dbReference>
<dbReference type="Proteomes" id="UP000295657">
    <property type="component" value="Unassembled WGS sequence"/>
</dbReference>
<gene>
    <name evidence="2" type="ORF">EDC45_0265</name>
</gene>
<feature type="domain" description="VOC" evidence="1">
    <location>
        <begin position="6"/>
        <end position="126"/>
    </location>
</feature>
<dbReference type="AlphaFoldDB" id="A0A4R6VBG2"/>
<dbReference type="GO" id="GO:0051213">
    <property type="term" value="F:dioxygenase activity"/>
    <property type="evidence" value="ECO:0007669"/>
    <property type="project" value="UniProtKB-KW"/>
</dbReference>
<dbReference type="Pfam" id="PF00903">
    <property type="entry name" value="Glyoxalase"/>
    <property type="match status" value="1"/>
</dbReference>
<keyword evidence="2" id="KW-0560">Oxidoreductase</keyword>